<reference evidence="3" key="1">
    <citation type="journal article" date="2017" name="Nat. Ecol. Evol.">
        <title>Genome expansion and lineage-specific genetic innovations in the forest pathogenic fungi Armillaria.</title>
        <authorList>
            <person name="Sipos G."/>
            <person name="Prasanna A.N."/>
            <person name="Walter M.C."/>
            <person name="O'Connor E."/>
            <person name="Balint B."/>
            <person name="Krizsan K."/>
            <person name="Kiss B."/>
            <person name="Hess J."/>
            <person name="Varga T."/>
            <person name="Slot J."/>
            <person name="Riley R."/>
            <person name="Boka B."/>
            <person name="Rigling D."/>
            <person name="Barry K."/>
            <person name="Lee J."/>
            <person name="Mihaltcheva S."/>
            <person name="LaButti K."/>
            <person name="Lipzen A."/>
            <person name="Waldron R."/>
            <person name="Moloney N.M."/>
            <person name="Sperisen C."/>
            <person name="Kredics L."/>
            <person name="Vagvoelgyi C."/>
            <person name="Patrignani A."/>
            <person name="Fitzpatrick D."/>
            <person name="Nagy I."/>
            <person name="Doyle S."/>
            <person name="Anderson J.B."/>
            <person name="Grigoriev I.V."/>
            <person name="Gueldener U."/>
            <person name="Muensterkoetter M."/>
            <person name="Nagy L.G."/>
        </authorList>
    </citation>
    <scope>NUCLEOTIDE SEQUENCE [LARGE SCALE GENOMIC DNA]</scope>
    <source>
        <strain evidence="3">Ar21-2</strain>
    </source>
</reference>
<evidence type="ECO:0000256" key="1">
    <source>
        <dbReference type="SAM" id="MobiDB-lite"/>
    </source>
</evidence>
<dbReference type="AlphaFoldDB" id="A0A2H3CWX8"/>
<dbReference type="InParanoid" id="A0A2H3CWX8"/>
<protein>
    <submittedName>
        <fullName evidence="2">Uncharacterized protein</fullName>
    </submittedName>
</protein>
<keyword evidence="3" id="KW-1185">Reference proteome</keyword>
<proteinExistence type="predicted"/>
<dbReference type="EMBL" id="KZ293687">
    <property type="protein sequence ID" value="PBK85984.1"/>
    <property type="molecule type" value="Genomic_DNA"/>
</dbReference>
<accession>A0A2H3CWX8</accession>
<evidence type="ECO:0000313" key="3">
    <source>
        <dbReference type="Proteomes" id="UP000217790"/>
    </source>
</evidence>
<evidence type="ECO:0000313" key="2">
    <source>
        <dbReference type="EMBL" id="PBK85984.1"/>
    </source>
</evidence>
<name>A0A2H3CWX8_ARMGA</name>
<sequence>MARKRSGVNHQGNRSAEAKGKRFRKWVASAGRARALDRAKALTFVQTVDDYPKEFLCVEKKQETLRDKIKELFPGHPQNLPDLTDDSTLSIRLDAGPAMQAEEGALALPRNPIIVLRLANFLSGKIQEGVLK</sequence>
<organism evidence="2 3">
    <name type="scientific">Armillaria gallica</name>
    <name type="common">Bulbous honey fungus</name>
    <name type="synonym">Armillaria bulbosa</name>
    <dbReference type="NCBI Taxonomy" id="47427"/>
    <lineage>
        <taxon>Eukaryota</taxon>
        <taxon>Fungi</taxon>
        <taxon>Dikarya</taxon>
        <taxon>Basidiomycota</taxon>
        <taxon>Agaricomycotina</taxon>
        <taxon>Agaricomycetes</taxon>
        <taxon>Agaricomycetidae</taxon>
        <taxon>Agaricales</taxon>
        <taxon>Marasmiineae</taxon>
        <taxon>Physalacriaceae</taxon>
        <taxon>Armillaria</taxon>
    </lineage>
</organism>
<gene>
    <name evidence="2" type="ORF">ARMGADRAFT_1087016</name>
</gene>
<feature type="region of interest" description="Disordered" evidence="1">
    <location>
        <begin position="1"/>
        <end position="21"/>
    </location>
</feature>
<dbReference type="Proteomes" id="UP000217790">
    <property type="component" value="Unassembled WGS sequence"/>
</dbReference>